<dbReference type="EC" id="2.3.1.225" evidence="2"/>
<comment type="caution">
    <text evidence="2">The sequence shown here is derived from an EMBL/GenBank/DDBJ whole genome shotgun (WGS) entry which is preliminary data.</text>
</comment>
<dbReference type="GO" id="GO:0019706">
    <property type="term" value="F:protein-cysteine S-palmitoyltransferase activity"/>
    <property type="evidence" value="ECO:0007669"/>
    <property type="project" value="UniProtKB-EC"/>
</dbReference>
<dbReference type="EMBL" id="JAVDPF010000006">
    <property type="protein sequence ID" value="KAL1882500.1"/>
    <property type="molecule type" value="Genomic_DNA"/>
</dbReference>
<sequence length="179" mass="20096">MTSSTGFTGRWSKNVSWSAFFNLWASVILGDIRIGAIFLLALMTAPLAVGFFLYHVYLVWAGMTTNENAKWGYWKDDIEDGLVFKANRSEIYGEHGPENESPAPRTFWPAQSDQLLAVTDGEPPKVGYMLSSRSNSVIQPDEPNSPIDSRWIRISSLADVENIYDLGFWGNLQDVLKLL</sequence>
<name>A0ABR3Y3K6_9EURO</name>
<organism evidence="2 3">
    <name type="scientific">Paecilomyces lecythidis</name>
    <dbReference type="NCBI Taxonomy" id="3004212"/>
    <lineage>
        <taxon>Eukaryota</taxon>
        <taxon>Fungi</taxon>
        <taxon>Dikarya</taxon>
        <taxon>Ascomycota</taxon>
        <taxon>Pezizomycotina</taxon>
        <taxon>Eurotiomycetes</taxon>
        <taxon>Eurotiomycetidae</taxon>
        <taxon>Eurotiales</taxon>
        <taxon>Thermoascaceae</taxon>
        <taxon>Paecilomyces</taxon>
    </lineage>
</organism>
<evidence type="ECO:0000256" key="1">
    <source>
        <dbReference type="SAM" id="Phobius"/>
    </source>
</evidence>
<keyword evidence="1" id="KW-0472">Membrane</keyword>
<reference evidence="2 3" key="1">
    <citation type="journal article" date="2024" name="IMA Fungus">
        <title>IMA Genome - F19 : A genome assembly and annotation guide to empower mycologists, including annotated draft genome sequences of Ceratocystis pirilliformis, Diaporthe australafricana, Fusarium ophioides, Paecilomyces lecythidis, and Sporothrix stenoceras.</title>
        <authorList>
            <person name="Aylward J."/>
            <person name="Wilson A.M."/>
            <person name="Visagie C.M."/>
            <person name="Spraker J."/>
            <person name="Barnes I."/>
            <person name="Buitendag C."/>
            <person name="Ceriani C."/>
            <person name="Del Mar Angel L."/>
            <person name="du Plessis D."/>
            <person name="Fuchs T."/>
            <person name="Gasser K."/>
            <person name="Kramer D."/>
            <person name="Li W."/>
            <person name="Munsamy K."/>
            <person name="Piso A."/>
            <person name="Price J.L."/>
            <person name="Sonnekus B."/>
            <person name="Thomas C."/>
            <person name="van der Nest A."/>
            <person name="van Dijk A."/>
            <person name="van Heerden A."/>
            <person name="van Vuuren N."/>
            <person name="Yilmaz N."/>
            <person name="Duong T.A."/>
            <person name="van der Merwe N.A."/>
            <person name="Wingfield M.J."/>
            <person name="Wingfield B.D."/>
        </authorList>
    </citation>
    <scope>NUCLEOTIDE SEQUENCE [LARGE SCALE GENOMIC DNA]</scope>
    <source>
        <strain evidence="2 3">CMW 18167</strain>
    </source>
</reference>
<proteinExistence type="predicted"/>
<keyword evidence="1" id="KW-0812">Transmembrane</keyword>
<gene>
    <name evidence="2" type="primary">SWF1</name>
    <name evidence="2" type="ORF">Plec18167_002916</name>
</gene>
<dbReference type="Proteomes" id="UP001583193">
    <property type="component" value="Unassembled WGS sequence"/>
</dbReference>
<keyword evidence="1" id="KW-1133">Transmembrane helix</keyword>
<accession>A0ABR3Y3K6</accession>
<feature type="transmembrane region" description="Helical" evidence="1">
    <location>
        <begin position="39"/>
        <end position="60"/>
    </location>
</feature>
<keyword evidence="2" id="KW-0012">Acyltransferase</keyword>
<evidence type="ECO:0000313" key="3">
    <source>
        <dbReference type="Proteomes" id="UP001583193"/>
    </source>
</evidence>
<evidence type="ECO:0000313" key="2">
    <source>
        <dbReference type="EMBL" id="KAL1882500.1"/>
    </source>
</evidence>
<keyword evidence="2" id="KW-0808">Transferase</keyword>
<keyword evidence="3" id="KW-1185">Reference proteome</keyword>
<protein>
    <submittedName>
        <fullName evidence="2">Palmitoyltransferase swf1</fullName>
        <ecNumber evidence="2">2.3.1.225</ecNumber>
    </submittedName>
</protein>